<reference evidence="2 3" key="1">
    <citation type="submission" date="2020-05" db="EMBL/GenBank/DDBJ databases">
        <title>Aquirufa sp. strain 15G-AUS-rot a new Aquirufa species.</title>
        <authorList>
            <person name="Pitt A."/>
            <person name="Hahn M.W."/>
        </authorList>
    </citation>
    <scope>NUCLEOTIDE SEQUENCE [LARGE SCALE GENOMIC DNA]</scope>
    <source>
        <strain evidence="2 3">15G-AUS-rot</strain>
    </source>
</reference>
<keyword evidence="1" id="KW-0472">Membrane</keyword>
<keyword evidence="1" id="KW-0812">Transmembrane</keyword>
<gene>
    <name evidence="2" type="ORF">HRU87_04665</name>
</gene>
<evidence type="ECO:0000313" key="2">
    <source>
        <dbReference type="EMBL" id="QKJ25473.1"/>
    </source>
</evidence>
<dbReference type="Proteomes" id="UP000501003">
    <property type="component" value="Chromosome"/>
</dbReference>
<dbReference type="KEGG" id="aqg:HRU87_04665"/>
<feature type="transmembrane region" description="Helical" evidence="1">
    <location>
        <begin position="6"/>
        <end position="26"/>
    </location>
</feature>
<dbReference type="AlphaFoldDB" id="A0A7D4TRQ1"/>
<name>A0A7D4TRQ1_9MICO</name>
<keyword evidence="3" id="KW-1185">Reference proteome</keyword>
<accession>A0A7D4TRQ1</accession>
<evidence type="ECO:0000256" key="1">
    <source>
        <dbReference type="SAM" id="Phobius"/>
    </source>
</evidence>
<feature type="transmembrane region" description="Helical" evidence="1">
    <location>
        <begin position="96"/>
        <end position="117"/>
    </location>
</feature>
<keyword evidence="1" id="KW-1133">Transmembrane helix</keyword>
<evidence type="ECO:0000313" key="3">
    <source>
        <dbReference type="Proteomes" id="UP000501003"/>
    </source>
</evidence>
<organism evidence="2 3">
    <name type="scientific">Aquiluna borgnonia</name>
    <dbReference type="NCBI Taxonomy" id="2499157"/>
    <lineage>
        <taxon>Bacteria</taxon>
        <taxon>Bacillati</taxon>
        <taxon>Actinomycetota</taxon>
        <taxon>Actinomycetes</taxon>
        <taxon>Micrococcales</taxon>
        <taxon>Microbacteriaceae</taxon>
        <taxon>Luna cluster</taxon>
        <taxon>Luna-1 subcluster</taxon>
        <taxon>Aquiluna</taxon>
    </lineage>
</organism>
<protein>
    <recommendedName>
        <fullName evidence="4">Integral membrane protein</fullName>
    </recommendedName>
</protein>
<feature type="transmembrane region" description="Helical" evidence="1">
    <location>
        <begin position="33"/>
        <end position="57"/>
    </location>
</feature>
<feature type="transmembrane region" description="Helical" evidence="1">
    <location>
        <begin position="69"/>
        <end position="89"/>
    </location>
</feature>
<evidence type="ECO:0008006" key="4">
    <source>
        <dbReference type="Google" id="ProtNLM"/>
    </source>
</evidence>
<dbReference type="EMBL" id="CP054056">
    <property type="protein sequence ID" value="QKJ25473.1"/>
    <property type="molecule type" value="Genomic_DNA"/>
</dbReference>
<dbReference type="RefSeq" id="WP_173493770.1">
    <property type="nucleotide sequence ID" value="NZ_CP054056.1"/>
</dbReference>
<sequence>MLEWWYLAQVWFGLGAGLLLVLLGLIGRRPSGFSLALTAVSEFGLLMQLIASITLVVLGQRAVVDTWEFFGYLLVAIFVPVAAMIWALVERSRWSTVVLGAGVLTVVVMLVRMQQIWTGVPATFA</sequence>
<proteinExistence type="predicted"/>